<name>A0A1L3MM66_9BACI</name>
<evidence type="ECO:0000256" key="1">
    <source>
        <dbReference type="SAM" id="Phobius"/>
    </source>
</evidence>
<organism evidence="2 3">
    <name type="scientific">Bacillus weihaiensis</name>
    <dbReference type="NCBI Taxonomy" id="1547283"/>
    <lineage>
        <taxon>Bacteria</taxon>
        <taxon>Bacillati</taxon>
        <taxon>Bacillota</taxon>
        <taxon>Bacilli</taxon>
        <taxon>Bacillales</taxon>
        <taxon>Bacillaceae</taxon>
        <taxon>Bacillus</taxon>
    </lineage>
</organism>
<sequence length="60" mass="6751">MLILLFLFGVTGFSLVMCLKKKKPHFLLIPVGTILLYLVIQIALVPAPFLETLKFIFSLS</sequence>
<keyword evidence="1" id="KW-1133">Transmembrane helix</keyword>
<dbReference type="Proteomes" id="UP000181936">
    <property type="component" value="Chromosome"/>
</dbReference>
<evidence type="ECO:0000313" key="3">
    <source>
        <dbReference type="Proteomes" id="UP000181936"/>
    </source>
</evidence>
<dbReference type="AlphaFoldDB" id="A0A1L3MM66"/>
<keyword evidence="1" id="KW-0812">Transmembrane</keyword>
<keyword evidence="3" id="KW-1185">Reference proteome</keyword>
<dbReference type="STRING" id="1547283.A9C19_00810"/>
<dbReference type="KEGG" id="bwh:A9C19_00810"/>
<keyword evidence="1" id="KW-0472">Membrane</keyword>
<reference evidence="2 3" key="1">
    <citation type="journal article" date="2016" name="Sci. Rep.">
        <title>Complete genome sequence and transcriptomic analysis of a novel marine strain Bacillus weihaiensis reveals the mechanism of brown algae degradation.</title>
        <authorList>
            <person name="Zhu Y."/>
            <person name="Chen P."/>
            <person name="Bao Y."/>
            <person name="Men Y."/>
            <person name="Zeng Y."/>
            <person name="Yang J."/>
            <person name="Sun J."/>
            <person name="Sun Y."/>
        </authorList>
    </citation>
    <scope>NUCLEOTIDE SEQUENCE [LARGE SCALE GENOMIC DNA]</scope>
    <source>
        <strain evidence="2 3">Alg07</strain>
    </source>
</reference>
<feature type="transmembrane region" description="Helical" evidence="1">
    <location>
        <begin position="28"/>
        <end position="50"/>
    </location>
</feature>
<proteinExistence type="predicted"/>
<gene>
    <name evidence="2" type="ORF">A9C19_00810</name>
</gene>
<dbReference type="RefSeq" id="WP_072578197.1">
    <property type="nucleotide sequence ID" value="NZ_CP016020.1"/>
</dbReference>
<dbReference type="EMBL" id="CP016020">
    <property type="protein sequence ID" value="APH03411.1"/>
    <property type="molecule type" value="Genomic_DNA"/>
</dbReference>
<evidence type="ECO:0000313" key="2">
    <source>
        <dbReference type="EMBL" id="APH03411.1"/>
    </source>
</evidence>
<protein>
    <submittedName>
        <fullName evidence="2">Uncharacterized protein</fullName>
    </submittedName>
</protein>
<accession>A0A1L3MM66</accession>
<dbReference type="OrthoDB" id="2696663at2"/>